<reference evidence="2" key="1">
    <citation type="journal article" date="2020" name="Mol. Plant Microbe Interact.">
        <title>Genome Sequence of the Biocontrol Agent Coniothyrium minitans strain Conio (IMI 134523).</title>
        <authorList>
            <person name="Patel D."/>
            <person name="Shittu T.A."/>
            <person name="Baroncelli R."/>
            <person name="Muthumeenakshi S."/>
            <person name="Osborne T.H."/>
            <person name="Janganan T.K."/>
            <person name="Sreenivasaprasad S."/>
        </authorList>
    </citation>
    <scope>NUCLEOTIDE SEQUENCE</scope>
    <source>
        <strain evidence="2">Conio</strain>
    </source>
</reference>
<organism evidence="2 3">
    <name type="scientific">Paraphaeosphaeria minitans</name>
    <dbReference type="NCBI Taxonomy" id="565426"/>
    <lineage>
        <taxon>Eukaryota</taxon>
        <taxon>Fungi</taxon>
        <taxon>Dikarya</taxon>
        <taxon>Ascomycota</taxon>
        <taxon>Pezizomycotina</taxon>
        <taxon>Dothideomycetes</taxon>
        <taxon>Pleosporomycetidae</taxon>
        <taxon>Pleosporales</taxon>
        <taxon>Massarineae</taxon>
        <taxon>Didymosphaeriaceae</taxon>
        <taxon>Paraphaeosphaeria</taxon>
    </lineage>
</organism>
<dbReference type="AlphaFoldDB" id="A0A9P6KWC4"/>
<keyword evidence="1" id="KW-0472">Membrane</keyword>
<feature type="transmembrane region" description="Helical" evidence="1">
    <location>
        <begin position="130"/>
        <end position="154"/>
    </location>
</feature>
<protein>
    <submittedName>
        <fullName evidence="2">Uncharacterized protein</fullName>
    </submittedName>
</protein>
<comment type="caution">
    <text evidence="2">The sequence shown here is derived from an EMBL/GenBank/DDBJ whole genome shotgun (WGS) entry which is preliminary data.</text>
</comment>
<name>A0A9P6KWC4_9PLEO</name>
<evidence type="ECO:0000256" key="1">
    <source>
        <dbReference type="SAM" id="Phobius"/>
    </source>
</evidence>
<gene>
    <name evidence="2" type="ORF">PMIN01_00804</name>
</gene>
<keyword evidence="1" id="KW-1133">Transmembrane helix</keyword>
<evidence type="ECO:0000313" key="3">
    <source>
        <dbReference type="Proteomes" id="UP000756921"/>
    </source>
</evidence>
<feature type="transmembrane region" description="Helical" evidence="1">
    <location>
        <begin position="48"/>
        <end position="67"/>
    </location>
</feature>
<proteinExistence type="predicted"/>
<keyword evidence="1" id="KW-0812">Transmembrane</keyword>
<dbReference type="EMBL" id="WJXW01000001">
    <property type="protein sequence ID" value="KAF9741265.1"/>
    <property type="molecule type" value="Genomic_DNA"/>
</dbReference>
<dbReference type="Proteomes" id="UP000756921">
    <property type="component" value="Unassembled WGS sequence"/>
</dbReference>
<evidence type="ECO:0000313" key="2">
    <source>
        <dbReference type="EMBL" id="KAF9741265.1"/>
    </source>
</evidence>
<sequence>MLWIARDCGCVYLVHIFNSPSHRSCVNVRRKTWILWRLDNGWFTCDPFLGFPSLTGVWFLPASYLLISSPLHQCFMMASLLEAIMIRPYDRNGHLHVISKLHGGAARDATPRVGRSGYEYRRVTKVLSTVWIFASEVVVVVFCIATGASTFIAFSLSLFGTAHGVGEWAIYSS</sequence>
<keyword evidence="3" id="KW-1185">Reference proteome</keyword>
<accession>A0A9P6KWC4</accession>